<protein>
    <recommendedName>
        <fullName evidence="5">SF4 helicase domain-containing protein</fullName>
    </recommendedName>
</protein>
<evidence type="ECO:0000256" key="1">
    <source>
        <dbReference type="SAM" id="MobiDB-lite"/>
    </source>
</evidence>
<dbReference type="SUPFAM" id="SSF56731">
    <property type="entry name" value="DNA primase core"/>
    <property type="match status" value="1"/>
</dbReference>
<dbReference type="SMART" id="SM00493">
    <property type="entry name" value="TOPRIM"/>
    <property type="match status" value="1"/>
</dbReference>
<evidence type="ECO:0000259" key="3">
    <source>
        <dbReference type="PROSITE" id="PS51199"/>
    </source>
</evidence>
<dbReference type="InterPro" id="IPR007694">
    <property type="entry name" value="DNA_helicase_DnaB-like_C"/>
</dbReference>
<feature type="domain" description="SF4 helicase" evidence="3">
    <location>
        <begin position="265"/>
        <end position="547"/>
    </location>
</feature>
<dbReference type="GO" id="GO:0006260">
    <property type="term" value="P:DNA replication"/>
    <property type="evidence" value="ECO:0007669"/>
    <property type="project" value="InterPro"/>
</dbReference>
<feature type="compositionally biased region" description="Polar residues" evidence="1">
    <location>
        <begin position="1"/>
        <end position="11"/>
    </location>
</feature>
<dbReference type="SUPFAM" id="SSF52540">
    <property type="entry name" value="P-loop containing nucleoside triphosphate hydrolases"/>
    <property type="match status" value="1"/>
</dbReference>
<sequence length="572" mass="64336">MKQPKQHQAQAAEQIPDYQHTTRQPMQPQQPQTPVRDFRDVIEQAHANLASSEYHRRRGISDEVAKRFKLGYTNSNGMNEALVIPLKRLDGTYSYQQRNTDTEAPKEKRHYKPASSIGGTGEIFNQEIIGKTDKPIFVTEGALDALSIIQAGGEAVAINGVGTSKLIELLGRHKDKHTIILSLDNDEAGRNAQAKLKEQLQIVGVTSHDINVSFNKKDANEALATQPDNFAKVVRSIRDEKQAKAKAYLQRTVESNISDFWQFVNTKRPPAISTGFSTLDKTLRGGLREGLYCIGGISSLGKTTLALQIMDNIAKQGRDVLIFSLEMGSHELRAKTIARESYEKDDRYASTTLEVLDKQLRDQLMPEQQSNATEAMQAYWQYVHRVHIHEAVGRFTVNDIKKTVEEHIEATGRTPVVLVDYLQILQPADAKLSDKAKVSYDVYMLKQLSRDKHTPVMVISSFNRGSYGEEASFSSFKESGEIEYTADVLLALQLTALRTGMPTEEALEEAYRQIDVKVLKNRNGTLGIASFKARLAHNHFKQMDAGELQEVKEMIANKQRREQTKKTKTKSY</sequence>
<organism evidence="4">
    <name type="scientific">marine sediment metagenome</name>
    <dbReference type="NCBI Taxonomy" id="412755"/>
    <lineage>
        <taxon>unclassified sequences</taxon>
        <taxon>metagenomes</taxon>
        <taxon>ecological metagenomes</taxon>
    </lineage>
</organism>
<dbReference type="PANTHER" id="PTHR30153:SF2">
    <property type="entry name" value="REPLICATIVE DNA HELICASE"/>
    <property type="match status" value="1"/>
</dbReference>
<accession>A0A0F9GKB5</accession>
<feature type="compositionally biased region" description="Low complexity" evidence="1">
    <location>
        <begin position="19"/>
        <end position="33"/>
    </location>
</feature>
<dbReference type="InterPro" id="IPR034154">
    <property type="entry name" value="TOPRIM_DnaG/twinkle"/>
</dbReference>
<dbReference type="Gene3D" id="3.40.1360.10">
    <property type="match status" value="1"/>
</dbReference>
<dbReference type="PROSITE" id="PS51199">
    <property type="entry name" value="SF4_HELICASE"/>
    <property type="match status" value="1"/>
</dbReference>
<dbReference type="GO" id="GO:0005524">
    <property type="term" value="F:ATP binding"/>
    <property type="evidence" value="ECO:0007669"/>
    <property type="project" value="InterPro"/>
</dbReference>
<dbReference type="AlphaFoldDB" id="A0A0F9GKB5"/>
<comment type="caution">
    <text evidence="4">The sequence shown here is derived from an EMBL/GenBank/DDBJ whole genome shotgun (WGS) entry which is preliminary data.</text>
</comment>
<dbReference type="Pfam" id="PF13155">
    <property type="entry name" value="Toprim_2"/>
    <property type="match status" value="1"/>
</dbReference>
<dbReference type="CDD" id="cd01029">
    <property type="entry name" value="TOPRIM_primases"/>
    <property type="match status" value="1"/>
</dbReference>
<dbReference type="EMBL" id="LAZR01028091">
    <property type="protein sequence ID" value="KKL63657.1"/>
    <property type="molecule type" value="Genomic_DNA"/>
</dbReference>
<gene>
    <name evidence="4" type="ORF">LCGC14_2172900</name>
</gene>
<dbReference type="InterPro" id="IPR027417">
    <property type="entry name" value="P-loop_NTPase"/>
</dbReference>
<evidence type="ECO:0008006" key="5">
    <source>
        <dbReference type="Google" id="ProtNLM"/>
    </source>
</evidence>
<evidence type="ECO:0000313" key="4">
    <source>
        <dbReference type="EMBL" id="KKL63657.1"/>
    </source>
</evidence>
<reference evidence="4" key="1">
    <citation type="journal article" date="2015" name="Nature">
        <title>Complex archaea that bridge the gap between prokaryotes and eukaryotes.</title>
        <authorList>
            <person name="Spang A."/>
            <person name="Saw J.H."/>
            <person name="Jorgensen S.L."/>
            <person name="Zaremba-Niedzwiedzka K."/>
            <person name="Martijn J."/>
            <person name="Lind A.E."/>
            <person name="van Eijk R."/>
            <person name="Schleper C."/>
            <person name="Guy L."/>
            <person name="Ettema T.J."/>
        </authorList>
    </citation>
    <scope>NUCLEOTIDE SEQUENCE</scope>
</reference>
<dbReference type="Pfam" id="PF03796">
    <property type="entry name" value="DnaB_C"/>
    <property type="match status" value="1"/>
</dbReference>
<dbReference type="PANTHER" id="PTHR30153">
    <property type="entry name" value="REPLICATIVE DNA HELICASE DNAB"/>
    <property type="match status" value="1"/>
</dbReference>
<proteinExistence type="predicted"/>
<dbReference type="InterPro" id="IPR006171">
    <property type="entry name" value="TOPRIM_dom"/>
</dbReference>
<feature type="domain" description="Toprim" evidence="2">
    <location>
        <begin position="134"/>
        <end position="215"/>
    </location>
</feature>
<dbReference type="GO" id="GO:0005829">
    <property type="term" value="C:cytosol"/>
    <property type="evidence" value="ECO:0007669"/>
    <property type="project" value="TreeGrafter"/>
</dbReference>
<evidence type="ECO:0000259" key="2">
    <source>
        <dbReference type="PROSITE" id="PS50880"/>
    </source>
</evidence>
<dbReference type="PROSITE" id="PS50880">
    <property type="entry name" value="TOPRIM"/>
    <property type="match status" value="1"/>
</dbReference>
<dbReference type="Gene3D" id="3.40.50.300">
    <property type="entry name" value="P-loop containing nucleotide triphosphate hydrolases"/>
    <property type="match status" value="1"/>
</dbReference>
<feature type="region of interest" description="Disordered" evidence="1">
    <location>
        <begin position="1"/>
        <end position="33"/>
    </location>
</feature>
<name>A0A0F9GKB5_9ZZZZ</name>
<dbReference type="GO" id="GO:0003678">
    <property type="term" value="F:DNA helicase activity"/>
    <property type="evidence" value="ECO:0007669"/>
    <property type="project" value="InterPro"/>
</dbReference>